<evidence type="ECO:0000256" key="8">
    <source>
        <dbReference type="ARBA" id="ARBA00022848"/>
    </source>
</evidence>
<dbReference type="PANTHER" id="PTHR24292:SF54">
    <property type="entry name" value="CYP9F3-RELATED"/>
    <property type="match status" value="1"/>
</dbReference>
<dbReference type="Gene3D" id="1.10.630.10">
    <property type="entry name" value="Cytochrome P450"/>
    <property type="match status" value="1"/>
</dbReference>
<keyword evidence="12" id="KW-0472">Membrane</keyword>
<accession>A0A833WFU7</accession>
<evidence type="ECO:0000256" key="7">
    <source>
        <dbReference type="ARBA" id="ARBA00022824"/>
    </source>
</evidence>
<dbReference type="SUPFAM" id="SSF48264">
    <property type="entry name" value="Cytochrome P450"/>
    <property type="match status" value="1"/>
</dbReference>
<evidence type="ECO:0000256" key="4">
    <source>
        <dbReference type="ARBA" id="ARBA00010617"/>
    </source>
</evidence>
<dbReference type="AlphaFoldDB" id="A0A833WFU7"/>
<dbReference type="GO" id="GO:0020037">
    <property type="term" value="F:heme binding"/>
    <property type="evidence" value="ECO:0007669"/>
    <property type="project" value="InterPro"/>
</dbReference>
<sequence length="284" mass="32444">MFVYVIHSPLRHNGLPANRFVAGGSARCSLLLYHEESQFVQEAWNRAHSANAAVWKHGIARQTTNYHAGFACQDLLTGFQSEIHTGFYEFLTPVIVLRDLDLIKAVTIKNVEQFPDHRSLVNTKVDPIIRGMLFMNDEQWKDHRNLLSPTSSKIKTMFKLMSKCTIRFAEHLSNLSEEQRETEMKDLLTKYTNDAIASCVYNVSSVKEPNNVFYVCSKICTSLTAFKRSLIFVVYRNTPWLAELLQLKIVDSHIAKFFYNQVAETVEITDRRSQAGHSAAVHGQ</sequence>
<keyword evidence="8" id="KW-0492">Microsome</keyword>
<keyword evidence="11" id="KW-0503">Monooxygenase</keyword>
<dbReference type="EMBL" id="WNWW01000043">
    <property type="protein sequence ID" value="KAF3430498.1"/>
    <property type="molecule type" value="Genomic_DNA"/>
</dbReference>
<organism evidence="13 14">
    <name type="scientific">Frieseomelitta varia</name>
    <dbReference type="NCBI Taxonomy" id="561572"/>
    <lineage>
        <taxon>Eukaryota</taxon>
        <taxon>Metazoa</taxon>
        <taxon>Ecdysozoa</taxon>
        <taxon>Arthropoda</taxon>
        <taxon>Hexapoda</taxon>
        <taxon>Insecta</taxon>
        <taxon>Pterygota</taxon>
        <taxon>Neoptera</taxon>
        <taxon>Endopterygota</taxon>
        <taxon>Hymenoptera</taxon>
        <taxon>Apocrita</taxon>
        <taxon>Aculeata</taxon>
        <taxon>Apoidea</taxon>
        <taxon>Anthophila</taxon>
        <taxon>Apidae</taxon>
        <taxon>Frieseomelitta</taxon>
    </lineage>
</organism>
<comment type="similarity">
    <text evidence="4">Belongs to the cytochrome P450 family.</text>
</comment>
<comment type="subcellular location">
    <subcellularLocation>
        <location evidence="3">Endoplasmic reticulum membrane</location>
        <topology evidence="3">Peripheral membrane protein</topology>
    </subcellularLocation>
    <subcellularLocation>
        <location evidence="2">Microsome membrane</location>
        <topology evidence="2">Peripheral membrane protein</topology>
    </subcellularLocation>
</comment>
<keyword evidence="10" id="KW-0408">Iron</keyword>
<keyword evidence="9" id="KW-0560">Oxidoreductase</keyword>
<dbReference type="Proteomes" id="UP000655588">
    <property type="component" value="Unassembled WGS sequence"/>
</dbReference>
<evidence type="ECO:0000313" key="14">
    <source>
        <dbReference type="Proteomes" id="UP000655588"/>
    </source>
</evidence>
<keyword evidence="6" id="KW-0479">Metal-binding</keyword>
<dbReference type="InterPro" id="IPR036396">
    <property type="entry name" value="Cyt_P450_sf"/>
</dbReference>
<dbReference type="PANTHER" id="PTHR24292">
    <property type="entry name" value="CYTOCHROME P450"/>
    <property type="match status" value="1"/>
</dbReference>
<proteinExistence type="inferred from homology"/>
<keyword evidence="14" id="KW-1185">Reference proteome</keyword>
<dbReference type="GO" id="GO:0016705">
    <property type="term" value="F:oxidoreductase activity, acting on paired donors, with incorporation or reduction of molecular oxygen"/>
    <property type="evidence" value="ECO:0007669"/>
    <property type="project" value="InterPro"/>
</dbReference>
<comment type="caution">
    <text evidence="13">The sequence shown here is derived from an EMBL/GenBank/DDBJ whole genome shotgun (WGS) entry which is preliminary data.</text>
</comment>
<evidence type="ECO:0000256" key="3">
    <source>
        <dbReference type="ARBA" id="ARBA00004406"/>
    </source>
</evidence>
<gene>
    <name evidence="13" type="ORF">E2986_13932</name>
</gene>
<dbReference type="Pfam" id="PF00067">
    <property type="entry name" value="p450"/>
    <property type="match status" value="1"/>
</dbReference>
<evidence type="ECO:0000256" key="2">
    <source>
        <dbReference type="ARBA" id="ARBA00004174"/>
    </source>
</evidence>
<comment type="cofactor">
    <cofactor evidence="1">
        <name>heme</name>
        <dbReference type="ChEBI" id="CHEBI:30413"/>
    </cofactor>
</comment>
<evidence type="ECO:0000256" key="9">
    <source>
        <dbReference type="ARBA" id="ARBA00023002"/>
    </source>
</evidence>
<evidence type="ECO:0000256" key="10">
    <source>
        <dbReference type="ARBA" id="ARBA00023004"/>
    </source>
</evidence>
<dbReference type="GO" id="GO:0004497">
    <property type="term" value="F:monooxygenase activity"/>
    <property type="evidence" value="ECO:0007669"/>
    <property type="project" value="UniProtKB-KW"/>
</dbReference>
<evidence type="ECO:0000313" key="13">
    <source>
        <dbReference type="EMBL" id="KAF3430498.1"/>
    </source>
</evidence>
<evidence type="ECO:0000256" key="5">
    <source>
        <dbReference type="ARBA" id="ARBA00022617"/>
    </source>
</evidence>
<keyword evidence="7" id="KW-0256">Endoplasmic reticulum</keyword>
<evidence type="ECO:0000256" key="12">
    <source>
        <dbReference type="ARBA" id="ARBA00023136"/>
    </source>
</evidence>
<evidence type="ECO:0000256" key="11">
    <source>
        <dbReference type="ARBA" id="ARBA00023033"/>
    </source>
</evidence>
<name>A0A833WFU7_9HYME</name>
<keyword evidence="5" id="KW-0349">Heme</keyword>
<protein>
    <recommendedName>
        <fullName evidence="15">Cytochrome P450</fullName>
    </recommendedName>
</protein>
<dbReference type="GO" id="GO:0005506">
    <property type="term" value="F:iron ion binding"/>
    <property type="evidence" value="ECO:0007669"/>
    <property type="project" value="InterPro"/>
</dbReference>
<dbReference type="GO" id="GO:0005789">
    <property type="term" value="C:endoplasmic reticulum membrane"/>
    <property type="evidence" value="ECO:0007669"/>
    <property type="project" value="UniProtKB-SubCell"/>
</dbReference>
<dbReference type="InterPro" id="IPR050476">
    <property type="entry name" value="Insect_CytP450_Detox"/>
</dbReference>
<dbReference type="InterPro" id="IPR001128">
    <property type="entry name" value="Cyt_P450"/>
</dbReference>
<evidence type="ECO:0008006" key="15">
    <source>
        <dbReference type="Google" id="ProtNLM"/>
    </source>
</evidence>
<evidence type="ECO:0000256" key="1">
    <source>
        <dbReference type="ARBA" id="ARBA00001971"/>
    </source>
</evidence>
<reference evidence="13" key="1">
    <citation type="submission" date="2019-11" db="EMBL/GenBank/DDBJ databases">
        <title>The nuclear and mitochondrial genomes of Frieseomelitta varia - a highly eusocial stingless bee (Meliponini) with a permanently sterile worker caste.</title>
        <authorList>
            <person name="Freitas F.C.P."/>
            <person name="Lourenco A.P."/>
            <person name="Nunes F.M.F."/>
            <person name="Paschoal A.R."/>
            <person name="Abreu F.C.P."/>
            <person name="Barbin F.O."/>
            <person name="Bataglia L."/>
            <person name="Cardoso-Junior C.A.M."/>
            <person name="Cervoni M.S."/>
            <person name="Silva S.R."/>
            <person name="Dalarmi F."/>
            <person name="Del Lama M.A."/>
            <person name="Depintor T.S."/>
            <person name="Ferreira K.M."/>
            <person name="Goria P.S."/>
            <person name="Jaskot M.C."/>
            <person name="Lago D.C."/>
            <person name="Luna-Lucena D."/>
            <person name="Moda L.M."/>
            <person name="Nascimento L."/>
            <person name="Pedrino M."/>
            <person name="Rabico F.O."/>
            <person name="Sanches F.C."/>
            <person name="Santos D.E."/>
            <person name="Santos C.G."/>
            <person name="Vieira J."/>
            <person name="Lopes T.F."/>
            <person name="Barchuk A.R."/>
            <person name="Hartfelder K."/>
            <person name="Simoes Z.L.P."/>
            <person name="Bitondi M.M.G."/>
            <person name="Pinheiro D.G."/>
        </authorList>
    </citation>
    <scope>NUCLEOTIDE SEQUENCE</scope>
    <source>
        <strain evidence="13">USP_RPSP 00005682</strain>
        <tissue evidence="13">Whole individual</tissue>
    </source>
</reference>
<evidence type="ECO:0000256" key="6">
    <source>
        <dbReference type="ARBA" id="ARBA00022723"/>
    </source>
</evidence>